<dbReference type="NCBIfam" id="TIGR01853">
    <property type="entry name" value="lipid_A_lpxD"/>
    <property type="match status" value="1"/>
</dbReference>
<feature type="active site" description="Proton acceptor" evidence="7">
    <location>
        <position position="251"/>
    </location>
</feature>
<dbReference type="InterPro" id="IPR020573">
    <property type="entry name" value="UDP_GlcNAc_AcTrfase_non-rep"/>
</dbReference>
<proteinExistence type="inferred from homology"/>
<comment type="subunit">
    <text evidence="7">Homotrimer.</text>
</comment>
<dbReference type="Proteomes" id="UP000054921">
    <property type="component" value="Unassembled WGS sequence"/>
</dbReference>
<dbReference type="GO" id="GO:0009245">
    <property type="term" value="P:lipid A biosynthetic process"/>
    <property type="evidence" value="ECO:0007669"/>
    <property type="project" value="UniProtKB-UniRule"/>
</dbReference>
<dbReference type="NCBIfam" id="NF002060">
    <property type="entry name" value="PRK00892.1"/>
    <property type="match status" value="1"/>
</dbReference>
<feature type="domain" description="UDP-3-O-[3-hydroxymyristoyl] glucosamine N-acyltransferase non-repeat region" evidence="8">
    <location>
        <begin position="35"/>
        <end position="101"/>
    </location>
</feature>
<protein>
    <recommendedName>
        <fullName evidence="7">UDP-3-O-acylglucosamine N-acyltransferase</fullName>
        <ecNumber evidence="7">2.3.1.191</ecNumber>
    </recommendedName>
</protein>
<gene>
    <name evidence="7" type="primary">lpxD</name>
    <name evidence="10" type="synonym">lpxD_3</name>
    <name evidence="9" type="ORF">Lche_2690</name>
    <name evidence="10" type="ORF">NCTC11976_00911</name>
</gene>
<evidence type="ECO:0000313" key="12">
    <source>
        <dbReference type="Proteomes" id="UP000277577"/>
    </source>
</evidence>
<dbReference type="EC" id="2.3.1.191" evidence="7"/>
<evidence type="ECO:0000256" key="5">
    <source>
        <dbReference type="ARBA" id="ARBA00023098"/>
    </source>
</evidence>
<dbReference type="PANTHER" id="PTHR43378:SF2">
    <property type="entry name" value="UDP-3-O-ACYLGLUCOSAMINE N-ACYLTRANSFERASE 1, MITOCHONDRIAL-RELATED"/>
    <property type="match status" value="1"/>
</dbReference>
<dbReference type="Gene3D" id="2.160.10.10">
    <property type="entry name" value="Hexapeptide repeat proteins"/>
    <property type="match status" value="1"/>
</dbReference>
<keyword evidence="2 7" id="KW-0441">Lipid A biosynthesis</keyword>
<evidence type="ECO:0000256" key="1">
    <source>
        <dbReference type="ARBA" id="ARBA00022516"/>
    </source>
</evidence>
<keyword evidence="6 7" id="KW-0012">Acyltransferase</keyword>
<dbReference type="CDD" id="cd03352">
    <property type="entry name" value="LbH_LpxD"/>
    <property type="match status" value="1"/>
</dbReference>
<evidence type="ECO:0000256" key="2">
    <source>
        <dbReference type="ARBA" id="ARBA00022556"/>
    </source>
</evidence>
<comment type="pathway">
    <text evidence="7">Bacterial outer membrane biogenesis; LPS lipid A biosynthesis.</text>
</comment>
<sequence length="345" mass="36820">MVPFRFSTPKGPFSLAYLAECSGASLHHHEGATYTVSDVAPLSNAQENHLSMLHEKKYISALKTSRAGACIISPNYVHHAPQQMHLLVHDNPYKAYALIAQVFYPTDSIKSFIAPSAFVAESATLGPECYIAHGAYIGEQVRIGARCKIGVNTFIGDGVIIGDDCCIENNVSISHTVMGNKVLIYPGACIGQDGFGFAGDKQGYYKIPQAGGVVIGNNVEIGANTCIDRGSMENTEIGDWCRLDNLVQIGHNVKIGKGSILCGQVGIAGSSKLGEYVTLAGKVGISGHLTIGDGATILVGSTATQNVEPGARVGGYPALHDRDWHRQTYFLKKWIKNGKTPEADK</sequence>
<evidence type="ECO:0000259" key="8">
    <source>
        <dbReference type="Pfam" id="PF04613"/>
    </source>
</evidence>
<dbReference type="InterPro" id="IPR001451">
    <property type="entry name" value="Hexapep"/>
</dbReference>
<comment type="function">
    <text evidence="7">Catalyzes the N-acylation of UDP-3-O-acylglucosamine using 3-hydroxyacyl-ACP as the acyl donor. Is involved in the biosynthesis of lipid A, a phosphorylated glycolipid that anchors the lipopolysaccharide to the outer membrane of the cell.</text>
</comment>
<evidence type="ECO:0000256" key="4">
    <source>
        <dbReference type="ARBA" id="ARBA00022737"/>
    </source>
</evidence>
<dbReference type="GO" id="GO:0016020">
    <property type="term" value="C:membrane"/>
    <property type="evidence" value="ECO:0007669"/>
    <property type="project" value="GOC"/>
</dbReference>
<reference evidence="10 12" key="2">
    <citation type="submission" date="2018-12" db="EMBL/GenBank/DDBJ databases">
        <authorList>
            <consortium name="Pathogen Informatics"/>
        </authorList>
    </citation>
    <scope>NUCLEOTIDE SEQUENCE [LARGE SCALE GENOMIC DNA]</scope>
    <source>
        <strain evidence="10 12">NCTC11976</strain>
    </source>
</reference>
<evidence type="ECO:0000256" key="6">
    <source>
        <dbReference type="ARBA" id="ARBA00023315"/>
    </source>
</evidence>
<keyword evidence="4 7" id="KW-0677">Repeat</keyword>
<keyword evidence="5 7" id="KW-0443">Lipid metabolism</keyword>
<dbReference type="PANTHER" id="PTHR43378">
    <property type="entry name" value="UDP-3-O-ACYLGLUCOSAMINE N-ACYLTRANSFERASE"/>
    <property type="match status" value="1"/>
</dbReference>
<dbReference type="RefSeq" id="WP_028382540.1">
    <property type="nucleotide sequence ID" value="NZ_CAAAIT010000005.1"/>
</dbReference>
<keyword evidence="3 7" id="KW-0808">Transferase</keyword>
<evidence type="ECO:0000313" key="11">
    <source>
        <dbReference type="Proteomes" id="UP000054921"/>
    </source>
</evidence>
<dbReference type="GO" id="GO:0103118">
    <property type="term" value="F:UDP-3-O-[(3R)-3-hydroxyacyl]-glucosamine N-acyltransferase activity"/>
    <property type="evidence" value="ECO:0007669"/>
    <property type="project" value="UniProtKB-EC"/>
</dbReference>
<organism evidence="9 11">
    <name type="scientific">Legionella cherrii</name>
    <dbReference type="NCBI Taxonomy" id="28084"/>
    <lineage>
        <taxon>Bacteria</taxon>
        <taxon>Pseudomonadati</taxon>
        <taxon>Pseudomonadota</taxon>
        <taxon>Gammaproteobacteria</taxon>
        <taxon>Legionellales</taxon>
        <taxon>Legionellaceae</taxon>
        <taxon>Legionella</taxon>
    </lineage>
</organism>
<accession>A0A0W0SAM5</accession>
<evidence type="ECO:0000313" key="9">
    <source>
        <dbReference type="EMBL" id="KTC80670.1"/>
    </source>
</evidence>
<dbReference type="EMBL" id="LR134173">
    <property type="protein sequence ID" value="VEB34576.1"/>
    <property type="molecule type" value="Genomic_DNA"/>
</dbReference>
<keyword evidence="12" id="KW-1185">Reference proteome</keyword>
<dbReference type="Pfam" id="PF04613">
    <property type="entry name" value="LpxD"/>
    <property type="match status" value="1"/>
</dbReference>
<dbReference type="Gene3D" id="3.40.1390.10">
    <property type="entry name" value="MurE/MurF, N-terminal domain"/>
    <property type="match status" value="1"/>
</dbReference>
<dbReference type="HAMAP" id="MF_00523">
    <property type="entry name" value="LpxD"/>
    <property type="match status" value="1"/>
</dbReference>
<name>A0A0W0SAM5_9GAMM</name>
<reference evidence="9 11" key="1">
    <citation type="submission" date="2015-11" db="EMBL/GenBank/DDBJ databases">
        <title>Genomic analysis of 38 Legionella species identifies large and diverse effector repertoires.</title>
        <authorList>
            <person name="Burstein D."/>
            <person name="Amaro F."/>
            <person name="Zusman T."/>
            <person name="Lifshitz Z."/>
            <person name="Cohen O."/>
            <person name="Gilbert J.A."/>
            <person name="Pupko T."/>
            <person name="Shuman H.A."/>
            <person name="Segal G."/>
        </authorList>
    </citation>
    <scope>NUCLEOTIDE SEQUENCE [LARGE SCALE GENOMIC DNA]</scope>
    <source>
        <strain evidence="9 11">ORW</strain>
    </source>
</reference>
<comment type="similarity">
    <text evidence="7">Belongs to the transferase hexapeptide repeat family. LpxD subfamily.</text>
</comment>
<dbReference type="EMBL" id="LNXW01000013">
    <property type="protein sequence ID" value="KTC80670.1"/>
    <property type="molecule type" value="Genomic_DNA"/>
</dbReference>
<dbReference type="SUPFAM" id="SSF51161">
    <property type="entry name" value="Trimeric LpxA-like enzymes"/>
    <property type="match status" value="1"/>
</dbReference>
<keyword evidence="1 7" id="KW-0444">Lipid biosynthesis</keyword>
<evidence type="ECO:0000313" key="10">
    <source>
        <dbReference type="EMBL" id="VEB34576.1"/>
    </source>
</evidence>
<comment type="catalytic activity">
    <reaction evidence="7">
        <text>a UDP-3-O-[(3R)-3-hydroxyacyl]-alpha-D-glucosamine + a (3R)-hydroxyacyl-[ACP] = a UDP-2-N,3-O-bis[(3R)-3-hydroxyacyl]-alpha-D-glucosamine + holo-[ACP] + H(+)</text>
        <dbReference type="Rhea" id="RHEA:53836"/>
        <dbReference type="Rhea" id="RHEA-COMP:9685"/>
        <dbReference type="Rhea" id="RHEA-COMP:9945"/>
        <dbReference type="ChEBI" id="CHEBI:15378"/>
        <dbReference type="ChEBI" id="CHEBI:64479"/>
        <dbReference type="ChEBI" id="CHEBI:78827"/>
        <dbReference type="ChEBI" id="CHEBI:137740"/>
        <dbReference type="ChEBI" id="CHEBI:137748"/>
        <dbReference type="EC" id="2.3.1.191"/>
    </reaction>
</comment>
<dbReference type="GO" id="GO:0016410">
    <property type="term" value="F:N-acyltransferase activity"/>
    <property type="evidence" value="ECO:0007669"/>
    <property type="project" value="InterPro"/>
</dbReference>
<dbReference type="PATRIC" id="fig|28084.5.peg.2911"/>
<dbReference type="Pfam" id="PF14602">
    <property type="entry name" value="Hexapep_2"/>
    <property type="match status" value="2"/>
</dbReference>
<dbReference type="InterPro" id="IPR007691">
    <property type="entry name" value="LpxD"/>
</dbReference>
<dbReference type="Proteomes" id="UP000277577">
    <property type="component" value="Chromosome"/>
</dbReference>
<dbReference type="STRING" id="28084.Lche_2690"/>
<dbReference type="AlphaFoldDB" id="A0A0W0SAM5"/>
<evidence type="ECO:0000256" key="3">
    <source>
        <dbReference type="ARBA" id="ARBA00022679"/>
    </source>
</evidence>
<dbReference type="InterPro" id="IPR011004">
    <property type="entry name" value="Trimer_LpxA-like_sf"/>
</dbReference>
<evidence type="ECO:0000256" key="7">
    <source>
        <dbReference type="HAMAP-Rule" id="MF_00523"/>
    </source>
</evidence>
<dbReference type="UniPathway" id="UPA00973"/>